<dbReference type="Proteomes" id="UP001237642">
    <property type="component" value="Unassembled WGS sequence"/>
</dbReference>
<feature type="domain" description="Splicing factor cactin central" evidence="1">
    <location>
        <begin position="2"/>
        <end position="103"/>
    </location>
</feature>
<dbReference type="PANTHER" id="PTHR21737">
    <property type="entry name" value="POLYGLUTAMINE BINDING PROTEIN 1/MARVEL MEMBRANE-ASSOCIATING DOMAIN CONTAINING 3"/>
    <property type="match status" value="1"/>
</dbReference>
<keyword evidence="3" id="KW-1185">Reference proteome</keyword>
<protein>
    <recommendedName>
        <fullName evidence="1">Splicing factor cactin central domain-containing protein</fullName>
    </recommendedName>
</protein>
<dbReference type="AlphaFoldDB" id="A0AAD8IQ64"/>
<sequence>MHLDEPSLAFESLVLKVMEELRKDIVMHLDLDSATPTRIRYWEALQVVFDWELAEARKREDLDKDRVCRDQPSEDRGLDSSIEADVKNLLQGKSLSKLEDYRSLSCQELDACFDGKHDQIESEEAEQIGLSYSPELLHGESETEEAIGTEEDKAIVQRNMWLRWKSTARG</sequence>
<dbReference type="GO" id="GO:0005737">
    <property type="term" value="C:cytoplasm"/>
    <property type="evidence" value="ECO:0007669"/>
    <property type="project" value="TreeGrafter"/>
</dbReference>
<organism evidence="2 3">
    <name type="scientific">Heracleum sosnowskyi</name>
    <dbReference type="NCBI Taxonomy" id="360622"/>
    <lineage>
        <taxon>Eukaryota</taxon>
        <taxon>Viridiplantae</taxon>
        <taxon>Streptophyta</taxon>
        <taxon>Embryophyta</taxon>
        <taxon>Tracheophyta</taxon>
        <taxon>Spermatophyta</taxon>
        <taxon>Magnoliopsida</taxon>
        <taxon>eudicotyledons</taxon>
        <taxon>Gunneridae</taxon>
        <taxon>Pentapetalae</taxon>
        <taxon>asterids</taxon>
        <taxon>campanulids</taxon>
        <taxon>Apiales</taxon>
        <taxon>Apiaceae</taxon>
        <taxon>Apioideae</taxon>
        <taxon>apioid superclade</taxon>
        <taxon>Tordylieae</taxon>
        <taxon>Tordyliinae</taxon>
        <taxon>Heracleum</taxon>
    </lineage>
</organism>
<dbReference type="Pfam" id="PF10312">
    <property type="entry name" value="Cactin_mid"/>
    <property type="match status" value="1"/>
</dbReference>
<evidence type="ECO:0000313" key="3">
    <source>
        <dbReference type="Proteomes" id="UP001237642"/>
    </source>
</evidence>
<dbReference type="GO" id="GO:0045292">
    <property type="term" value="P:mRNA cis splicing, via spliceosome"/>
    <property type="evidence" value="ECO:0007669"/>
    <property type="project" value="TreeGrafter"/>
</dbReference>
<accession>A0AAD8IQ64</accession>
<comment type="caution">
    <text evidence="2">The sequence shown here is derived from an EMBL/GenBank/DDBJ whole genome shotgun (WGS) entry which is preliminary data.</text>
</comment>
<dbReference type="GO" id="GO:0005681">
    <property type="term" value="C:spliceosomal complex"/>
    <property type="evidence" value="ECO:0007669"/>
    <property type="project" value="TreeGrafter"/>
</dbReference>
<reference evidence="2" key="2">
    <citation type="submission" date="2023-05" db="EMBL/GenBank/DDBJ databases">
        <authorList>
            <person name="Schelkunov M.I."/>
        </authorList>
    </citation>
    <scope>NUCLEOTIDE SEQUENCE</scope>
    <source>
        <strain evidence="2">Hsosn_3</strain>
        <tissue evidence="2">Leaf</tissue>
    </source>
</reference>
<name>A0AAD8IQ64_9APIA</name>
<dbReference type="InterPro" id="IPR018816">
    <property type="entry name" value="Cactin_central"/>
</dbReference>
<dbReference type="PANTHER" id="PTHR21737:SF4">
    <property type="entry name" value="SPLICING FACTOR CACTIN"/>
    <property type="match status" value="1"/>
</dbReference>
<evidence type="ECO:0000313" key="2">
    <source>
        <dbReference type="EMBL" id="KAK1390067.1"/>
    </source>
</evidence>
<evidence type="ECO:0000259" key="1">
    <source>
        <dbReference type="Pfam" id="PF10312"/>
    </source>
</evidence>
<gene>
    <name evidence="2" type="ORF">POM88_018245</name>
</gene>
<dbReference type="EMBL" id="JAUIZM010000004">
    <property type="protein sequence ID" value="KAK1390067.1"/>
    <property type="molecule type" value="Genomic_DNA"/>
</dbReference>
<reference evidence="2" key="1">
    <citation type="submission" date="2023-02" db="EMBL/GenBank/DDBJ databases">
        <title>Genome of toxic invasive species Heracleum sosnowskyi carries increased number of genes despite the absence of recent whole-genome duplications.</title>
        <authorList>
            <person name="Schelkunov M."/>
            <person name="Shtratnikova V."/>
            <person name="Makarenko M."/>
            <person name="Klepikova A."/>
            <person name="Omelchenko D."/>
            <person name="Novikova G."/>
            <person name="Obukhova E."/>
            <person name="Bogdanov V."/>
            <person name="Penin A."/>
            <person name="Logacheva M."/>
        </authorList>
    </citation>
    <scope>NUCLEOTIDE SEQUENCE</scope>
    <source>
        <strain evidence="2">Hsosn_3</strain>
        <tissue evidence="2">Leaf</tissue>
    </source>
</reference>
<proteinExistence type="predicted"/>